<evidence type="ECO:0000313" key="2">
    <source>
        <dbReference type="Proteomes" id="UP000265618"/>
    </source>
</evidence>
<dbReference type="AlphaFoldDB" id="A0A391NYX1"/>
<evidence type="ECO:0000313" key="1">
    <source>
        <dbReference type="EMBL" id="GCA63609.1"/>
    </source>
</evidence>
<organism evidence="1 2">
    <name type="scientific">Kipferlia bialata</name>
    <dbReference type="NCBI Taxonomy" id="797122"/>
    <lineage>
        <taxon>Eukaryota</taxon>
        <taxon>Metamonada</taxon>
        <taxon>Carpediemonas-like organisms</taxon>
        <taxon>Kipferlia</taxon>
    </lineage>
</organism>
<dbReference type="Proteomes" id="UP000265618">
    <property type="component" value="Unassembled WGS sequence"/>
</dbReference>
<gene>
    <name evidence="1" type="ORF">KIPB_010877</name>
</gene>
<sequence length="119" mass="13002">MRDCGCFANWTAYSDGYVVALPSETLKSLHMLTHWSRVNAALSSTRMCLGTVWQGTDILRHLLYGMYLGIAPYRVATTLPTPTFGIAPVGVIARGLTLLLGDLFGQLVTQSHWISTLDG</sequence>
<reference evidence="1 2" key="1">
    <citation type="journal article" date="2018" name="PLoS ONE">
        <title>The draft genome of Kipferlia bialata reveals reductive genome evolution in fornicate parasites.</title>
        <authorList>
            <person name="Tanifuji G."/>
            <person name="Takabayashi S."/>
            <person name="Kume K."/>
            <person name="Takagi M."/>
            <person name="Nakayama T."/>
            <person name="Kamikawa R."/>
            <person name="Inagaki Y."/>
            <person name="Hashimoto T."/>
        </authorList>
    </citation>
    <scope>NUCLEOTIDE SEQUENCE [LARGE SCALE GENOMIC DNA]</scope>
    <source>
        <strain evidence="1">NY0173</strain>
    </source>
</reference>
<dbReference type="EMBL" id="BDIP01004208">
    <property type="protein sequence ID" value="GCA63609.1"/>
    <property type="molecule type" value="Genomic_DNA"/>
</dbReference>
<accession>A0A391NYX1</accession>
<keyword evidence="2" id="KW-1185">Reference proteome</keyword>
<name>A0A391NYX1_9EUKA</name>
<proteinExistence type="predicted"/>
<comment type="caution">
    <text evidence="1">The sequence shown here is derived from an EMBL/GenBank/DDBJ whole genome shotgun (WGS) entry which is preliminary data.</text>
</comment>
<protein>
    <submittedName>
        <fullName evidence="1">Uncharacterized protein</fullName>
    </submittedName>
</protein>